<dbReference type="SUPFAM" id="SSF55718">
    <property type="entry name" value="SCP-like"/>
    <property type="match status" value="1"/>
</dbReference>
<dbReference type="EMBL" id="QRKD01000006">
    <property type="protein sequence ID" value="RHH91235.1"/>
    <property type="molecule type" value="Genomic_DNA"/>
</dbReference>
<evidence type="ECO:0000313" key="4">
    <source>
        <dbReference type="EMBL" id="RHD52198.1"/>
    </source>
</evidence>
<dbReference type="InterPro" id="IPR051554">
    <property type="entry name" value="Acetyltransferase_Eis"/>
</dbReference>
<dbReference type="Proteomes" id="UP000283512">
    <property type="component" value="Unassembled WGS sequence"/>
</dbReference>
<dbReference type="Gene3D" id="3.40.630.30">
    <property type="match status" value="1"/>
</dbReference>
<evidence type="ECO:0000313" key="7">
    <source>
        <dbReference type="Proteomes" id="UP000095657"/>
    </source>
</evidence>
<feature type="domain" description="N-acetyltransferase" evidence="1">
    <location>
        <begin position="1"/>
        <end position="140"/>
    </location>
</feature>
<evidence type="ECO:0000313" key="9">
    <source>
        <dbReference type="Proteomes" id="UP000284431"/>
    </source>
</evidence>
<dbReference type="PANTHER" id="PTHR37817">
    <property type="entry name" value="N-ACETYLTRANSFERASE EIS"/>
    <property type="match status" value="1"/>
</dbReference>
<reference evidence="8 9" key="2">
    <citation type="submission" date="2018-08" db="EMBL/GenBank/DDBJ databases">
        <title>A genome reference for cultivated species of the human gut microbiota.</title>
        <authorList>
            <person name="Zou Y."/>
            <person name="Xue W."/>
            <person name="Luo G."/>
        </authorList>
    </citation>
    <scope>NUCLEOTIDE SEQUENCE [LARGE SCALE GENOMIC DNA]</scope>
    <source>
        <strain evidence="5 8">AM16-49B</strain>
        <strain evidence="4 10">AM31-16AC</strain>
        <strain evidence="3 9">OF02-6LB</strain>
    </source>
</reference>
<keyword evidence="6" id="KW-0012">Acyltransferase</keyword>
<dbReference type="InterPro" id="IPR016181">
    <property type="entry name" value="Acyl_CoA_acyltransferase"/>
</dbReference>
<evidence type="ECO:0000313" key="6">
    <source>
        <dbReference type="EMBL" id="UVQ97851.1"/>
    </source>
</evidence>
<evidence type="ECO:0000313" key="3">
    <source>
        <dbReference type="EMBL" id="RGY28284.1"/>
    </source>
</evidence>
<evidence type="ECO:0000313" key="8">
    <source>
        <dbReference type="Proteomes" id="UP000283512"/>
    </source>
</evidence>
<reference evidence="2 7" key="1">
    <citation type="submission" date="2015-09" db="EMBL/GenBank/DDBJ databases">
        <authorList>
            <consortium name="Pathogen Informatics"/>
        </authorList>
    </citation>
    <scope>NUCLEOTIDE SEQUENCE [LARGE SCALE GENOMIC DNA]</scope>
    <source>
        <strain evidence="2 7">2789STDY5834880</strain>
    </source>
</reference>
<gene>
    <name evidence="5" type="ORF">DW190_08980</name>
    <name evidence="4" type="ORF">DW794_04265</name>
    <name evidence="3" type="ORF">DXA49_04360</name>
    <name evidence="2" type="ORF">ERS852494_00609</name>
    <name evidence="6" type="ORF">NXW23_05730</name>
</gene>
<organism evidence="2 7">
    <name type="scientific">Bacteroides caccae</name>
    <dbReference type="NCBI Taxonomy" id="47678"/>
    <lineage>
        <taxon>Bacteria</taxon>
        <taxon>Pseudomonadati</taxon>
        <taxon>Bacteroidota</taxon>
        <taxon>Bacteroidia</taxon>
        <taxon>Bacteroidales</taxon>
        <taxon>Bacteroidaceae</taxon>
        <taxon>Bacteroides</taxon>
    </lineage>
</organism>
<evidence type="ECO:0000313" key="2">
    <source>
        <dbReference type="EMBL" id="CUO72002.1"/>
    </source>
</evidence>
<accession>A0A174HAN4</accession>
<dbReference type="GO" id="GO:0034069">
    <property type="term" value="F:aminoglycoside N-acetyltransferase activity"/>
    <property type="evidence" value="ECO:0007669"/>
    <property type="project" value="TreeGrafter"/>
</dbReference>
<dbReference type="EMBL" id="CP103166">
    <property type="protein sequence ID" value="UVQ97851.1"/>
    <property type="molecule type" value="Genomic_DNA"/>
</dbReference>
<dbReference type="GO" id="GO:0030649">
    <property type="term" value="P:aminoglycoside antibiotic catabolic process"/>
    <property type="evidence" value="ECO:0007669"/>
    <property type="project" value="TreeGrafter"/>
</dbReference>
<dbReference type="Proteomes" id="UP001060260">
    <property type="component" value="Chromosome"/>
</dbReference>
<dbReference type="InterPro" id="IPR036527">
    <property type="entry name" value="SCP2_sterol-bd_dom_sf"/>
</dbReference>
<dbReference type="Gene3D" id="3.30.1050.10">
    <property type="entry name" value="SCP2 sterol-binding domain"/>
    <property type="match status" value="1"/>
</dbReference>
<dbReference type="EMBL" id="CZAI01000001">
    <property type="protein sequence ID" value="CUO72002.1"/>
    <property type="molecule type" value="Genomic_DNA"/>
</dbReference>
<dbReference type="AlphaFoldDB" id="A0A174HAN4"/>
<dbReference type="Proteomes" id="UP000095657">
    <property type="component" value="Unassembled WGS sequence"/>
</dbReference>
<dbReference type="EMBL" id="QSCS01000005">
    <property type="protein sequence ID" value="RGY28284.1"/>
    <property type="molecule type" value="Genomic_DNA"/>
</dbReference>
<dbReference type="EMBL" id="QSJD01000004">
    <property type="protein sequence ID" value="RHD52198.1"/>
    <property type="molecule type" value="Genomic_DNA"/>
</dbReference>
<dbReference type="PANTHER" id="PTHR37817:SF1">
    <property type="entry name" value="N-ACETYLTRANSFERASE EIS"/>
    <property type="match status" value="1"/>
</dbReference>
<dbReference type="RefSeq" id="WP_055170139.1">
    <property type="nucleotide sequence ID" value="NZ_CAXSLD010000010.1"/>
</dbReference>
<dbReference type="STRING" id="47678.ERS852494_00609"/>
<dbReference type="Proteomes" id="UP000284431">
    <property type="component" value="Unassembled WGS sequence"/>
</dbReference>
<dbReference type="CDD" id="cd04301">
    <property type="entry name" value="NAT_SF"/>
    <property type="match status" value="1"/>
</dbReference>
<dbReference type="InterPro" id="IPR000182">
    <property type="entry name" value="GNAT_dom"/>
</dbReference>
<evidence type="ECO:0000313" key="5">
    <source>
        <dbReference type="EMBL" id="RHH91235.1"/>
    </source>
</evidence>
<evidence type="ECO:0000259" key="1">
    <source>
        <dbReference type="PROSITE" id="PS51186"/>
    </source>
</evidence>
<keyword evidence="2" id="KW-0808">Transferase</keyword>
<dbReference type="EC" id="2.3.1.-" evidence="6"/>
<proteinExistence type="predicted"/>
<protein>
    <submittedName>
        <fullName evidence="3">GNAT family N-acetyltransferase</fullName>
        <ecNumber evidence="6">2.3.1.-</ecNumber>
    </submittedName>
    <submittedName>
        <fullName evidence="2">Predicted acetyltransferase involved in intracellular survival and related acetyltransferases</fullName>
    </submittedName>
</protein>
<name>A0A174HAN4_9BACE</name>
<evidence type="ECO:0000313" key="10">
    <source>
        <dbReference type="Proteomes" id="UP000284689"/>
    </source>
</evidence>
<dbReference type="Proteomes" id="UP000284689">
    <property type="component" value="Unassembled WGS sequence"/>
</dbReference>
<dbReference type="SUPFAM" id="SSF55729">
    <property type="entry name" value="Acyl-CoA N-acyltransferases (Nat)"/>
    <property type="match status" value="1"/>
</dbReference>
<sequence>MKEKVKALWKLCFDDSDQFIDMYFRLRYKSEINVVIESGNEVISALQMLPYPMSFCGKQVATSYISGACTHPDFRNRGVMRQLLSQAFARMLPNGIFFSTLIPANPWLFDYYARIGYAPVFQYSTKEIILPEFIPSKEIKVDIVSEYKEEVYSYLNKKLAERPCCIQHTTEDFEVIMADLAISNGILLVAKLNNEINGIAIVYKRDESVIINELLVETKDAEHSLLFHLKQHTGCNRMIQLLPPDKKRPQQALGMARIINAKEVLQLYAATFPEDEMQIEVSDKQLSVNNGYYYLCKGKCMYSTERLPGAHIQMNITELTNRILQPLNPYMSLMLN</sequence>
<reference evidence="6" key="3">
    <citation type="submission" date="2022-08" db="EMBL/GenBank/DDBJ databases">
        <title>Genome Sequencing of Bacteroides fragilis Group Isolates with Nanopore Technology.</title>
        <authorList>
            <person name="Tisza M.J."/>
            <person name="Smith D."/>
            <person name="Dekker J.P."/>
        </authorList>
    </citation>
    <scope>NUCLEOTIDE SEQUENCE</scope>
    <source>
        <strain evidence="6">BFG-474</strain>
    </source>
</reference>
<dbReference type="PROSITE" id="PS51186">
    <property type="entry name" value="GNAT"/>
    <property type="match status" value="1"/>
</dbReference>
<dbReference type="Pfam" id="PF13527">
    <property type="entry name" value="Acetyltransf_9"/>
    <property type="match status" value="1"/>
</dbReference>